<organism evidence="1 2">
    <name type="scientific">Nannocystis pusilla</name>
    <dbReference type="NCBI Taxonomy" id="889268"/>
    <lineage>
        <taxon>Bacteria</taxon>
        <taxon>Pseudomonadati</taxon>
        <taxon>Myxococcota</taxon>
        <taxon>Polyangia</taxon>
        <taxon>Nannocystales</taxon>
        <taxon>Nannocystaceae</taxon>
        <taxon>Nannocystis</taxon>
    </lineage>
</organism>
<dbReference type="EMBL" id="JAIRAU010000037">
    <property type="protein sequence ID" value="MBZ5712985.1"/>
    <property type="molecule type" value="Genomic_DNA"/>
</dbReference>
<evidence type="ECO:0008006" key="3">
    <source>
        <dbReference type="Google" id="ProtNLM"/>
    </source>
</evidence>
<gene>
    <name evidence="1" type="ORF">K7C98_27420</name>
</gene>
<evidence type="ECO:0000313" key="2">
    <source>
        <dbReference type="Proteomes" id="UP001139031"/>
    </source>
</evidence>
<reference evidence="1" key="1">
    <citation type="submission" date="2021-08" db="EMBL/GenBank/DDBJ databases">
        <authorList>
            <person name="Stevens D.C."/>
        </authorList>
    </citation>
    <scope>NUCLEOTIDE SEQUENCE</scope>
    <source>
        <strain evidence="1">DSM 53165</strain>
    </source>
</reference>
<comment type="caution">
    <text evidence="1">The sequence shown here is derived from an EMBL/GenBank/DDBJ whole genome shotgun (WGS) entry which is preliminary data.</text>
</comment>
<dbReference type="Proteomes" id="UP001139031">
    <property type="component" value="Unassembled WGS sequence"/>
</dbReference>
<evidence type="ECO:0000313" key="1">
    <source>
        <dbReference type="EMBL" id="MBZ5712985.1"/>
    </source>
</evidence>
<accession>A0ABS7TXM5</accession>
<sequence length="344" mass="39101">MRRRLDRLFSFARAVENCALENFTTEALADAVERDPGPLLRALPREVAHLAAFREARVGRVDTQVRVPGGIVDLVVELVVDGVPLHLWIEVKAHAGLSGDQLQAYRAAAGRWPSAPLPIVFMLCKYPLTRDVPTLRWNTLRACVTADCHHYWLELRDFLEDHRMADEFDAPFTVAQLGAAGHARALLCKATRLAREFLDRPDLPASWFESNFPRSEARLTRAIVGQFVRHNRLVVDSRRYPWVCFGIYFRDSPELTLWIEFRPDDRAAYDAIGALAPGLPKGWIVDWNPVSPWIGASQALAGDLEHETAMAWLFERVRELEAAKILAALPRWRRHERLGDDETD</sequence>
<name>A0ABS7TXM5_9BACT</name>
<keyword evidence="2" id="KW-1185">Reference proteome</keyword>
<dbReference type="RefSeq" id="WP_224194738.1">
    <property type="nucleotide sequence ID" value="NZ_JAIRAU010000037.1"/>
</dbReference>
<proteinExistence type="predicted"/>
<protein>
    <recommendedName>
        <fullName evidence="3">PD-(D/E)XK nuclease family protein</fullName>
    </recommendedName>
</protein>